<evidence type="ECO:0000313" key="1">
    <source>
        <dbReference type="EMBL" id="AOW00466.1"/>
    </source>
</evidence>
<reference evidence="1 2" key="1">
    <citation type="journal article" date="2016" name="PLoS ONE">
        <title>Sequence Assembly of Yarrowia lipolytica Strain W29/CLIB89 Shows Transposable Element Diversity.</title>
        <authorList>
            <person name="Magnan C."/>
            <person name="Yu J."/>
            <person name="Chang I."/>
            <person name="Jahn E."/>
            <person name="Kanomata Y."/>
            <person name="Wu J."/>
            <person name="Zeller M."/>
            <person name="Oakes M."/>
            <person name="Baldi P."/>
            <person name="Sandmeyer S."/>
        </authorList>
    </citation>
    <scope>NUCLEOTIDE SEQUENCE [LARGE SCALE GENOMIC DNA]</scope>
    <source>
        <strain evidence="2">CLIB89(W29)</strain>
    </source>
</reference>
<evidence type="ECO:0000313" key="2">
    <source>
        <dbReference type="Proteomes" id="UP000182444"/>
    </source>
</evidence>
<protein>
    <submittedName>
        <fullName evidence="1">Uncharacterized protein</fullName>
    </submittedName>
</protein>
<dbReference type="KEGG" id="yli:90949383"/>
<dbReference type="Proteomes" id="UP000182444">
    <property type="component" value="Chromosome 1A"/>
</dbReference>
<dbReference type="VEuPathDB" id="FungiDB:YALI1_A09787g"/>
<name>A0A1D8N4A6_YARLL</name>
<dbReference type="GeneID" id="90949383"/>
<dbReference type="AlphaFoldDB" id="A0A1D8N4A6"/>
<gene>
    <name evidence="1" type="ORF">YALI1_A09787g</name>
</gene>
<dbReference type="RefSeq" id="XP_065950132.1">
    <property type="nucleotide sequence ID" value="XM_066094060.2"/>
</dbReference>
<dbReference type="EMBL" id="CP017553">
    <property type="protein sequence ID" value="AOW00466.1"/>
    <property type="molecule type" value="Genomic_DNA"/>
</dbReference>
<organism evidence="1 2">
    <name type="scientific">Yarrowia lipolytica</name>
    <name type="common">Candida lipolytica</name>
    <dbReference type="NCBI Taxonomy" id="4952"/>
    <lineage>
        <taxon>Eukaryota</taxon>
        <taxon>Fungi</taxon>
        <taxon>Dikarya</taxon>
        <taxon>Ascomycota</taxon>
        <taxon>Saccharomycotina</taxon>
        <taxon>Dipodascomycetes</taxon>
        <taxon>Dipodascales</taxon>
        <taxon>Dipodascales incertae sedis</taxon>
        <taxon>Yarrowia</taxon>
    </lineage>
</organism>
<proteinExistence type="predicted"/>
<sequence length="171" mass="19227">MLCRCRTAGTITPGCYVYVKLKKMVAGHIPRAAGSYMGPQPVVYLAHDSGIVIETPPYFTTATEWPTSATSASPTHYPNGLTNLPFRRCDIRNWLNADRTAFIHLKWKRPSQNSYLVSWKIATLPTPHALTPSTSTRPPHRSDPDCDAVPRRPHLWPVLLRFRGFHEPPAL</sequence>
<accession>A0A1D8N4A6</accession>